<evidence type="ECO:0000313" key="1">
    <source>
        <dbReference type="EMBL" id="KHG27820.1"/>
    </source>
</evidence>
<dbReference type="EMBL" id="KN442532">
    <property type="protein sequence ID" value="KHG27820.1"/>
    <property type="molecule type" value="Genomic_DNA"/>
</dbReference>
<dbReference type="AlphaFoldDB" id="A0A0B0PS51"/>
<proteinExistence type="predicted"/>
<accession>A0A0B0PS51</accession>
<keyword evidence="2" id="KW-1185">Reference proteome</keyword>
<sequence length="51" mass="5878">MGQKRRKRANIRNQHGLDFLTRADHMAVSLWQALTTALSNRTRVCPCRAQV</sequence>
<evidence type="ECO:0000313" key="2">
    <source>
        <dbReference type="Proteomes" id="UP000032142"/>
    </source>
</evidence>
<protein>
    <submittedName>
        <fullName evidence="1">ATP synthase epsilon chain</fullName>
    </submittedName>
</protein>
<name>A0A0B0PS51_GOSAR</name>
<organism evidence="1 2">
    <name type="scientific">Gossypium arboreum</name>
    <name type="common">Tree cotton</name>
    <name type="synonym">Gossypium nanking</name>
    <dbReference type="NCBI Taxonomy" id="29729"/>
    <lineage>
        <taxon>Eukaryota</taxon>
        <taxon>Viridiplantae</taxon>
        <taxon>Streptophyta</taxon>
        <taxon>Embryophyta</taxon>
        <taxon>Tracheophyta</taxon>
        <taxon>Spermatophyta</taxon>
        <taxon>Magnoliopsida</taxon>
        <taxon>eudicotyledons</taxon>
        <taxon>Gunneridae</taxon>
        <taxon>Pentapetalae</taxon>
        <taxon>rosids</taxon>
        <taxon>malvids</taxon>
        <taxon>Malvales</taxon>
        <taxon>Malvaceae</taxon>
        <taxon>Malvoideae</taxon>
        <taxon>Gossypium</taxon>
    </lineage>
</organism>
<reference evidence="2" key="1">
    <citation type="submission" date="2014-09" db="EMBL/GenBank/DDBJ databases">
        <authorList>
            <person name="Mudge J."/>
            <person name="Ramaraj T."/>
            <person name="Lindquist I.E."/>
            <person name="Bharti A.K."/>
            <person name="Sundararajan A."/>
            <person name="Cameron C.T."/>
            <person name="Woodward J.E."/>
            <person name="May G.D."/>
            <person name="Brubaker C."/>
            <person name="Broadhvest J."/>
            <person name="Wilkins T.A."/>
        </authorList>
    </citation>
    <scope>NUCLEOTIDE SEQUENCE</scope>
    <source>
        <strain evidence="2">cv. AKA8401</strain>
    </source>
</reference>
<dbReference type="Proteomes" id="UP000032142">
    <property type="component" value="Unassembled WGS sequence"/>
</dbReference>
<gene>
    <name evidence="1" type="ORF">F383_10915</name>
</gene>